<evidence type="ECO:0000313" key="3">
    <source>
        <dbReference type="Proteomes" id="UP001221898"/>
    </source>
</evidence>
<comment type="caution">
    <text evidence="2">The sequence shown here is derived from an EMBL/GenBank/DDBJ whole genome shotgun (WGS) entry which is preliminary data.</text>
</comment>
<dbReference type="AlphaFoldDB" id="A0AAD7S4P9"/>
<dbReference type="Proteomes" id="UP001221898">
    <property type="component" value="Unassembled WGS sequence"/>
</dbReference>
<dbReference type="GO" id="GO:0008270">
    <property type="term" value="F:zinc ion binding"/>
    <property type="evidence" value="ECO:0007669"/>
    <property type="project" value="InterPro"/>
</dbReference>
<keyword evidence="3" id="KW-1185">Reference proteome</keyword>
<name>A0AAD7S4P9_9TELE</name>
<dbReference type="SUPFAM" id="SSF57756">
    <property type="entry name" value="Retrovirus zinc finger-like domains"/>
    <property type="match status" value="1"/>
</dbReference>
<accession>A0AAD7S4P9</accession>
<protein>
    <recommendedName>
        <fullName evidence="4">CCHC-type domain-containing protein</fullName>
    </recommendedName>
</protein>
<organism evidence="2 3">
    <name type="scientific">Aldrovandia affinis</name>
    <dbReference type="NCBI Taxonomy" id="143900"/>
    <lineage>
        <taxon>Eukaryota</taxon>
        <taxon>Metazoa</taxon>
        <taxon>Chordata</taxon>
        <taxon>Craniata</taxon>
        <taxon>Vertebrata</taxon>
        <taxon>Euteleostomi</taxon>
        <taxon>Actinopterygii</taxon>
        <taxon>Neopterygii</taxon>
        <taxon>Teleostei</taxon>
        <taxon>Notacanthiformes</taxon>
        <taxon>Halosauridae</taxon>
        <taxon>Aldrovandia</taxon>
    </lineage>
</organism>
<feature type="region of interest" description="Disordered" evidence="1">
    <location>
        <begin position="114"/>
        <end position="134"/>
    </location>
</feature>
<sequence length="134" mass="15083">MTTRGARTPTQRGERAPEPLQCWRYGGLGHLERHCPVVDEPMPTNPGAGYQSYKRASNLQESNLKLSTSQAHTYQGPPRRQDVTWCFYGQELTPQQLQQTKELVDQHTDVFSTQPGRTTVTPGGELLKNSFTSH</sequence>
<dbReference type="InterPro" id="IPR036875">
    <property type="entry name" value="Znf_CCHC_sf"/>
</dbReference>
<proteinExistence type="predicted"/>
<evidence type="ECO:0008006" key="4">
    <source>
        <dbReference type="Google" id="ProtNLM"/>
    </source>
</evidence>
<reference evidence="2" key="1">
    <citation type="journal article" date="2023" name="Science">
        <title>Genome structures resolve the early diversification of teleost fishes.</title>
        <authorList>
            <person name="Parey E."/>
            <person name="Louis A."/>
            <person name="Montfort J."/>
            <person name="Bouchez O."/>
            <person name="Roques C."/>
            <person name="Iampietro C."/>
            <person name="Lluch J."/>
            <person name="Castinel A."/>
            <person name="Donnadieu C."/>
            <person name="Desvignes T."/>
            <person name="Floi Bucao C."/>
            <person name="Jouanno E."/>
            <person name="Wen M."/>
            <person name="Mejri S."/>
            <person name="Dirks R."/>
            <person name="Jansen H."/>
            <person name="Henkel C."/>
            <person name="Chen W.J."/>
            <person name="Zahm M."/>
            <person name="Cabau C."/>
            <person name="Klopp C."/>
            <person name="Thompson A.W."/>
            <person name="Robinson-Rechavi M."/>
            <person name="Braasch I."/>
            <person name="Lecointre G."/>
            <person name="Bobe J."/>
            <person name="Postlethwait J.H."/>
            <person name="Berthelot C."/>
            <person name="Roest Crollius H."/>
            <person name="Guiguen Y."/>
        </authorList>
    </citation>
    <scope>NUCLEOTIDE SEQUENCE</scope>
    <source>
        <strain evidence="2">NC1722</strain>
    </source>
</reference>
<evidence type="ECO:0000313" key="2">
    <source>
        <dbReference type="EMBL" id="KAJ8395722.1"/>
    </source>
</evidence>
<dbReference type="EMBL" id="JAINUG010000114">
    <property type="protein sequence ID" value="KAJ8395722.1"/>
    <property type="molecule type" value="Genomic_DNA"/>
</dbReference>
<gene>
    <name evidence="2" type="ORF">AAFF_G00029590</name>
</gene>
<evidence type="ECO:0000256" key="1">
    <source>
        <dbReference type="SAM" id="MobiDB-lite"/>
    </source>
</evidence>
<dbReference type="GO" id="GO:0003676">
    <property type="term" value="F:nucleic acid binding"/>
    <property type="evidence" value="ECO:0007669"/>
    <property type="project" value="InterPro"/>
</dbReference>